<evidence type="ECO:0000256" key="4">
    <source>
        <dbReference type="ARBA" id="ARBA00023040"/>
    </source>
</evidence>
<comment type="subcellular location">
    <subcellularLocation>
        <location evidence="1">Membrane</location>
        <topology evidence="1">Multi-pass membrane protein</topology>
    </subcellularLocation>
</comment>
<evidence type="ECO:0000313" key="15">
    <source>
        <dbReference type="RefSeq" id="XP_023931896.1"/>
    </source>
</evidence>
<evidence type="ECO:0000256" key="6">
    <source>
        <dbReference type="ARBA" id="ARBA00023170"/>
    </source>
</evidence>
<feature type="compositionally biased region" description="Polar residues" evidence="9">
    <location>
        <begin position="766"/>
        <end position="782"/>
    </location>
</feature>
<keyword evidence="2 10" id="KW-0812">Transmembrane</keyword>
<dbReference type="InterPro" id="IPR028082">
    <property type="entry name" value="Peripla_BP_I"/>
</dbReference>
<dbReference type="InterPro" id="IPR001828">
    <property type="entry name" value="ANF_lig-bd_rcpt"/>
</dbReference>
<sequence length="782" mass="87160">MEVFSSIALLLGLYLRVTVGADIYFGMLTPIGTPDEQMYGPVQLALNDINNHPDVLSGHTLRLVIKNTSVPANESVYHVGNAVAKLQELMTPKTDPPVMLLLHHGSVTETDVIGEITGKLKMIQVATGSSSFTLSQRLVFPYLYRTIGSLLDVITIEVDFVKRFGWTRVALLAEDKGSYKEMSKEVETLLRQSGIEIITSIFYRVEQLGQVMEKLKELDARVILHHASGQGSPLCHVFCQAYKYGLFGKKYVWLTLMQNVKDYRNLASSMHQKGKLSCNAEQVVQAAEGQFIIFRADAKHASEVGYEPKRPFTVKDPAEILREMKEQAWYNDDTRRILYQLNYDAIWAAALALNKSLPRLPPRIITNFKYTDLGTVTDALVPEMNRTNFFGASGPVSFSPHGSRMSWLSMEQIRNGTATLFGIYDQKSRNMTLSEKISLLWYIHGGVIPQSGYRTVRTLLVVADELKIAFTVLAVISIVITVVFLLVTIVKWKTQLIQNSWPLMNSVIALGCIFLAVNVILQGSATQLSSTSHIPCNAFVWLFVTGFTLSFGTMLLKMWGVYRLFRYQQDWGLQVELRMLSGVAVLLVIDILMLIIWQLTDPLVVKDRLLPESRDGAKMVRYQTLYRQCHSGSAMGWAIAFIVYKGLLLLVSVCLVWPTWVMSMKRDAGDSSQVGLAMVIIALATVVGVPVGVLVQEEPNVNFGVIAGFTLFAIIATVLLLLIPKLIALKRGEMEPSLWSPLRPYIEELFDDVGDKKPSRAIENGDANTSDNNQGDGSAAQI</sequence>
<dbReference type="GO" id="GO:0004965">
    <property type="term" value="F:G protein-coupled GABA receptor activity"/>
    <property type="evidence" value="ECO:0007669"/>
    <property type="project" value="InterPro"/>
</dbReference>
<dbReference type="PROSITE" id="PS50259">
    <property type="entry name" value="G_PROTEIN_RECEP_F3_4"/>
    <property type="match status" value="1"/>
</dbReference>
<feature type="transmembrane region" description="Helical" evidence="10">
    <location>
        <begin position="502"/>
        <end position="521"/>
    </location>
</feature>
<feature type="region of interest" description="Disordered" evidence="9">
    <location>
        <begin position="760"/>
        <end position="782"/>
    </location>
</feature>
<evidence type="ECO:0000256" key="11">
    <source>
        <dbReference type="SAM" id="SignalP"/>
    </source>
</evidence>
<keyword evidence="6 14" id="KW-0675">Receptor</keyword>
<feature type="transmembrane region" description="Helical" evidence="10">
    <location>
        <begin position="634"/>
        <end position="662"/>
    </location>
</feature>
<feature type="transmembrane region" description="Helical" evidence="10">
    <location>
        <begin position="577"/>
        <end position="599"/>
    </location>
</feature>
<evidence type="ECO:0000256" key="2">
    <source>
        <dbReference type="ARBA" id="ARBA00022692"/>
    </source>
</evidence>
<feature type="chain" id="PRO_5010376902" evidence="11">
    <location>
        <begin position="21"/>
        <end position="782"/>
    </location>
</feature>
<organism evidence="13 14">
    <name type="scientific">Lingula anatina</name>
    <name type="common">Brachiopod</name>
    <name type="synonym">Lingula unguis</name>
    <dbReference type="NCBI Taxonomy" id="7574"/>
    <lineage>
        <taxon>Eukaryota</taxon>
        <taxon>Metazoa</taxon>
        <taxon>Spiralia</taxon>
        <taxon>Lophotrochozoa</taxon>
        <taxon>Brachiopoda</taxon>
        <taxon>Linguliformea</taxon>
        <taxon>Lingulata</taxon>
        <taxon>Lingulida</taxon>
        <taxon>Linguloidea</taxon>
        <taxon>Lingulidae</taxon>
        <taxon>Lingula</taxon>
    </lineage>
</organism>
<evidence type="ECO:0000259" key="12">
    <source>
        <dbReference type="PROSITE" id="PS50259"/>
    </source>
</evidence>
<keyword evidence="7" id="KW-0325">Glycoprotein</keyword>
<dbReference type="GO" id="GO:0038039">
    <property type="term" value="C:G protein-coupled receptor heterodimeric complex"/>
    <property type="evidence" value="ECO:0007669"/>
    <property type="project" value="TreeGrafter"/>
</dbReference>
<evidence type="ECO:0000313" key="14">
    <source>
        <dbReference type="RefSeq" id="XP_013399005.1"/>
    </source>
</evidence>
<dbReference type="RefSeq" id="XP_013399005.1">
    <property type="nucleotide sequence ID" value="XM_013543551.1"/>
</dbReference>
<feature type="transmembrane region" description="Helical" evidence="10">
    <location>
        <begin position="701"/>
        <end position="723"/>
    </location>
</feature>
<dbReference type="PRINTS" id="PR01177">
    <property type="entry name" value="GABAB1RECPTR"/>
</dbReference>
<keyword evidence="11" id="KW-0732">Signal</keyword>
<accession>A0A1S3IL83</accession>
<keyword evidence="4" id="KW-0297">G-protein coupled receptor</keyword>
<feature type="transmembrane region" description="Helical" evidence="10">
    <location>
        <begin position="674"/>
        <end position="695"/>
    </location>
</feature>
<dbReference type="Gene3D" id="3.40.50.2300">
    <property type="match status" value="2"/>
</dbReference>
<dbReference type="Pfam" id="PF00003">
    <property type="entry name" value="7tm_3"/>
    <property type="match status" value="1"/>
</dbReference>
<protein>
    <submittedName>
        <fullName evidence="14 15">Gamma-aminobutyric acid type B receptor subunit 1 isoform X1</fullName>
    </submittedName>
</protein>
<feature type="transmembrane region" description="Helical" evidence="10">
    <location>
        <begin position="468"/>
        <end position="490"/>
    </location>
</feature>
<dbReference type="InterPro" id="IPR017978">
    <property type="entry name" value="GPCR_3_C"/>
</dbReference>
<dbReference type="Proteomes" id="UP000085678">
    <property type="component" value="Unplaced"/>
</dbReference>
<dbReference type="Pfam" id="PF01094">
    <property type="entry name" value="ANF_receptor"/>
    <property type="match status" value="1"/>
</dbReference>
<evidence type="ECO:0000256" key="9">
    <source>
        <dbReference type="SAM" id="MobiDB-lite"/>
    </source>
</evidence>
<feature type="transmembrane region" description="Helical" evidence="10">
    <location>
        <begin position="541"/>
        <end position="565"/>
    </location>
</feature>
<keyword evidence="13" id="KW-1185">Reference proteome</keyword>
<dbReference type="GeneID" id="106165367"/>
<proteinExistence type="predicted"/>
<dbReference type="InterPro" id="IPR002455">
    <property type="entry name" value="GPCR3_GABA-B"/>
</dbReference>
<keyword evidence="5 10" id="KW-0472">Membrane</keyword>
<dbReference type="AlphaFoldDB" id="A0A1S3IL83"/>
<name>A0A1S3IL83_LINAN</name>
<evidence type="ECO:0000256" key="5">
    <source>
        <dbReference type="ARBA" id="ARBA00023136"/>
    </source>
</evidence>
<dbReference type="KEGG" id="lak:106165367"/>
<dbReference type="GO" id="GO:0007214">
    <property type="term" value="P:gamma-aminobutyric acid signaling pathway"/>
    <property type="evidence" value="ECO:0007669"/>
    <property type="project" value="TreeGrafter"/>
</dbReference>
<reference evidence="14 15" key="1">
    <citation type="submission" date="2025-04" db="UniProtKB">
        <authorList>
            <consortium name="RefSeq"/>
        </authorList>
    </citation>
    <scope>IDENTIFICATION</scope>
    <source>
        <tissue evidence="14 15">Gonads</tissue>
    </source>
</reference>
<evidence type="ECO:0000256" key="3">
    <source>
        <dbReference type="ARBA" id="ARBA00022989"/>
    </source>
</evidence>
<evidence type="ECO:0000313" key="13">
    <source>
        <dbReference type="Proteomes" id="UP000085678"/>
    </source>
</evidence>
<evidence type="ECO:0000256" key="10">
    <source>
        <dbReference type="SAM" id="Phobius"/>
    </source>
</evidence>
<dbReference type="PANTHER" id="PTHR10519">
    <property type="entry name" value="GABA-B RECEPTOR"/>
    <property type="match status" value="1"/>
</dbReference>
<evidence type="ECO:0000256" key="1">
    <source>
        <dbReference type="ARBA" id="ARBA00004141"/>
    </source>
</evidence>
<evidence type="ECO:0000256" key="7">
    <source>
        <dbReference type="ARBA" id="ARBA00023180"/>
    </source>
</evidence>
<feature type="domain" description="G-protein coupled receptors family 3 profile" evidence="12">
    <location>
        <begin position="466"/>
        <end position="729"/>
    </location>
</feature>
<evidence type="ECO:0000256" key="8">
    <source>
        <dbReference type="ARBA" id="ARBA00023224"/>
    </source>
</evidence>
<keyword evidence="8" id="KW-0807">Transducer</keyword>
<dbReference type="CDD" id="cd15047">
    <property type="entry name" value="7tmC_GABA-B-like"/>
    <property type="match status" value="1"/>
</dbReference>
<keyword evidence="3 10" id="KW-1133">Transmembrane helix</keyword>
<dbReference type="RefSeq" id="XP_023931896.1">
    <property type="nucleotide sequence ID" value="XM_024076128.1"/>
</dbReference>
<gene>
    <name evidence="14 15" type="primary">LOC106165367</name>
</gene>
<dbReference type="PANTHER" id="PTHR10519:SF20">
    <property type="entry name" value="G-PROTEIN COUPLED RECEPTOR 156-RELATED"/>
    <property type="match status" value="1"/>
</dbReference>
<dbReference type="OrthoDB" id="5597995at2759"/>
<feature type="signal peptide" evidence="11">
    <location>
        <begin position="1"/>
        <end position="20"/>
    </location>
</feature>
<dbReference type="PRINTS" id="PR01176">
    <property type="entry name" value="GABABRECEPTR"/>
</dbReference>
<dbReference type="SUPFAM" id="SSF53822">
    <property type="entry name" value="Periplasmic binding protein-like I"/>
    <property type="match status" value="1"/>
</dbReference>